<comment type="caution">
    <text evidence="1">The sequence shown here is derived from an EMBL/GenBank/DDBJ whole genome shotgun (WGS) entry which is preliminary data.</text>
</comment>
<evidence type="ECO:0000313" key="1">
    <source>
        <dbReference type="EMBL" id="MBE9188938.1"/>
    </source>
</evidence>
<reference evidence="1 2" key="1">
    <citation type="submission" date="2020-10" db="EMBL/GenBank/DDBJ databases">
        <authorList>
            <person name="Castelo-Branco R."/>
            <person name="Eusebio N."/>
            <person name="Adriana R."/>
            <person name="Vieira A."/>
            <person name="Brugerolle De Fraissinette N."/>
            <person name="Rezende De Castro R."/>
            <person name="Schneider M.P."/>
            <person name="Vasconcelos V."/>
            <person name="Leao P.N."/>
        </authorList>
    </citation>
    <scope>NUCLEOTIDE SEQUENCE [LARGE SCALE GENOMIC DNA]</scope>
    <source>
        <strain evidence="1 2">LEGE 06123</strain>
    </source>
</reference>
<evidence type="ECO:0000313" key="2">
    <source>
        <dbReference type="Proteomes" id="UP000651156"/>
    </source>
</evidence>
<proteinExistence type="predicted"/>
<accession>A0ABR9ULN2</accession>
<dbReference type="Proteomes" id="UP000651156">
    <property type="component" value="Unassembled WGS sequence"/>
</dbReference>
<keyword evidence="2" id="KW-1185">Reference proteome</keyword>
<dbReference type="EMBL" id="JADEWN010000001">
    <property type="protein sequence ID" value="MBE9188938.1"/>
    <property type="molecule type" value="Genomic_DNA"/>
</dbReference>
<gene>
    <name evidence="1" type="ORF">IQ230_00860</name>
</gene>
<protein>
    <submittedName>
        <fullName evidence="1">Uncharacterized protein</fullName>
    </submittedName>
</protein>
<name>A0ABR9ULN2_9CHRO</name>
<organism evidence="1 2">
    <name type="scientific">Gloeocapsopsis crepidinum LEGE 06123</name>
    <dbReference type="NCBI Taxonomy" id="588587"/>
    <lineage>
        <taxon>Bacteria</taxon>
        <taxon>Bacillati</taxon>
        <taxon>Cyanobacteriota</taxon>
        <taxon>Cyanophyceae</taxon>
        <taxon>Oscillatoriophycideae</taxon>
        <taxon>Chroococcales</taxon>
        <taxon>Chroococcaceae</taxon>
        <taxon>Gloeocapsopsis</taxon>
    </lineage>
</organism>
<dbReference type="RefSeq" id="WP_193929913.1">
    <property type="nucleotide sequence ID" value="NZ_CAWPMZ010000041.1"/>
</dbReference>
<sequence length="50" mass="5558">MLSGYGRDCPPLNDRGFLDLTRSLASPKFYEAIKDAELVCPIYAHRATAN</sequence>